<dbReference type="Pfam" id="PF00400">
    <property type="entry name" value="WD40"/>
    <property type="match status" value="1"/>
</dbReference>
<dbReference type="PROSITE" id="PS50077">
    <property type="entry name" value="HEAT_REPEAT"/>
    <property type="match status" value="1"/>
</dbReference>
<dbReference type="Gene3D" id="1.25.10.10">
    <property type="entry name" value="Leucine-rich Repeat Variant"/>
    <property type="match status" value="1"/>
</dbReference>
<dbReference type="InterPro" id="IPR055231">
    <property type="entry name" value="2AA_helical"/>
</dbReference>
<feature type="domain" description="Protein kinase" evidence="11">
    <location>
        <begin position="27"/>
        <end position="317"/>
    </location>
</feature>
<comment type="caution">
    <text evidence="12">The sequence shown here is derived from an EMBL/GenBank/DDBJ whole genome shotgun (WGS) entry which is preliminary data.</text>
</comment>
<organism evidence="12 13">
    <name type="scientific">Basidiobolus ranarum</name>
    <dbReference type="NCBI Taxonomy" id="34480"/>
    <lineage>
        <taxon>Eukaryota</taxon>
        <taxon>Fungi</taxon>
        <taxon>Fungi incertae sedis</taxon>
        <taxon>Zoopagomycota</taxon>
        <taxon>Entomophthoromycotina</taxon>
        <taxon>Basidiobolomycetes</taxon>
        <taxon>Basidiobolales</taxon>
        <taxon>Basidiobolaceae</taxon>
        <taxon>Basidiobolus</taxon>
    </lineage>
</organism>
<dbReference type="InterPro" id="IPR001680">
    <property type="entry name" value="WD40_rpt"/>
</dbReference>
<accession>A0ABR2X4Q2</accession>
<keyword evidence="6" id="KW-0547">Nucleotide-binding</keyword>
<keyword evidence="5" id="KW-0677">Repeat</keyword>
<dbReference type="InterPro" id="IPR036322">
    <property type="entry name" value="WD40_repeat_dom_sf"/>
</dbReference>
<dbReference type="Pfam" id="PF22956">
    <property type="entry name" value="VPS15-like_hel"/>
    <property type="match status" value="1"/>
</dbReference>
<dbReference type="SUPFAM" id="SSF48371">
    <property type="entry name" value="ARM repeat"/>
    <property type="match status" value="1"/>
</dbReference>
<feature type="repeat" description="HEAT" evidence="9">
    <location>
        <begin position="462"/>
        <end position="494"/>
    </location>
</feature>
<evidence type="ECO:0000259" key="11">
    <source>
        <dbReference type="PROSITE" id="PS50011"/>
    </source>
</evidence>
<evidence type="ECO:0000256" key="9">
    <source>
        <dbReference type="PROSITE-ProRule" id="PRU00103"/>
    </source>
</evidence>
<dbReference type="PROSITE" id="PS50011">
    <property type="entry name" value="PROTEIN_KINASE_DOM"/>
    <property type="match status" value="1"/>
</dbReference>
<name>A0ABR2X4Q2_9FUNG</name>
<dbReference type="InterPro" id="IPR015943">
    <property type="entry name" value="WD40/YVTN_repeat-like_dom_sf"/>
</dbReference>
<evidence type="ECO:0000256" key="8">
    <source>
        <dbReference type="ARBA" id="ARBA00022840"/>
    </source>
</evidence>
<evidence type="ECO:0000256" key="10">
    <source>
        <dbReference type="PROSITE-ProRule" id="PRU00221"/>
    </source>
</evidence>
<dbReference type="Gene3D" id="1.10.510.10">
    <property type="entry name" value="Transferase(Phosphotransferase) domain 1"/>
    <property type="match status" value="1"/>
</dbReference>
<dbReference type="EC" id="2.7.11.1" evidence="1"/>
<dbReference type="InterPro" id="IPR021133">
    <property type="entry name" value="HEAT_type_2"/>
</dbReference>
<evidence type="ECO:0000256" key="1">
    <source>
        <dbReference type="ARBA" id="ARBA00012513"/>
    </source>
</evidence>
<dbReference type="PROSITE" id="PS00108">
    <property type="entry name" value="PROTEIN_KINASE_ST"/>
    <property type="match status" value="1"/>
</dbReference>
<evidence type="ECO:0000256" key="5">
    <source>
        <dbReference type="ARBA" id="ARBA00022737"/>
    </source>
</evidence>
<proteinExistence type="predicted"/>
<dbReference type="CDD" id="cd13980">
    <property type="entry name" value="STKc_Vps15"/>
    <property type="match status" value="1"/>
</dbReference>
<protein>
    <recommendedName>
        <fullName evidence="1">non-specific serine/threonine protein kinase</fullName>
        <ecNumber evidence="1">2.7.11.1</ecNumber>
    </recommendedName>
</protein>
<keyword evidence="7 12" id="KW-0418">Kinase</keyword>
<dbReference type="GO" id="GO:0004674">
    <property type="term" value="F:protein serine/threonine kinase activity"/>
    <property type="evidence" value="ECO:0007669"/>
    <property type="project" value="UniProtKB-EC"/>
</dbReference>
<dbReference type="PROSITE" id="PS50294">
    <property type="entry name" value="WD_REPEATS_REGION"/>
    <property type="match status" value="1"/>
</dbReference>
<gene>
    <name evidence="12" type="primary">VPS15_1</name>
    <name evidence="12" type="ORF">K7432_000416</name>
</gene>
<dbReference type="SMART" id="SM00320">
    <property type="entry name" value="WD40"/>
    <property type="match status" value="5"/>
</dbReference>
<dbReference type="InterPro" id="IPR016024">
    <property type="entry name" value="ARM-type_fold"/>
</dbReference>
<dbReference type="PROSITE" id="PS50082">
    <property type="entry name" value="WD_REPEATS_2"/>
    <property type="match status" value="1"/>
</dbReference>
<evidence type="ECO:0000256" key="4">
    <source>
        <dbReference type="ARBA" id="ARBA00022679"/>
    </source>
</evidence>
<keyword evidence="2" id="KW-0723">Serine/threonine-protein kinase</keyword>
<dbReference type="PANTHER" id="PTHR17583:SF0">
    <property type="entry name" value="PHOSPHOINOSITIDE 3-KINASE REGULATORY SUBUNIT 4"/>
    <property type="match status" value="1"/>
</dbReference>
<dbReference type="Pfam" id="PF00069">
    <property type="entry name" value="Pkinase"/>
    <property type="match status" value="1"/>
</dbReference>
<dbReference type="Gene3D" id="2.130.10.10">
    <property type="entry name" value="YVTN repeat-like/Quinoprotein amine dehydrogenase"/>
    <property type="match status" value="2"/>
</dbReference>
<keyword evidence="3 10" id="KW-0853">WD repeat</keyword>
<keyword evidence="8" id="KW-0067">ATP-binding</keyword>
<evidence type="ECO:0000313" key="12">
    <source>
        <dbReference type="EMBL" id="KAK9768735.1"/>
    </source>
</evidence>
<keyword evidence="4 12" id="KW-0808">Transferase</keyword>
<dbReference type="InterPro" id="IPR008271">
    <property type="entry name" value="Ser/Thr_kinase_AS"/>
</dbReference>
<evidence type="ECO:0000256" key="7">
    <source>
        <dbReference type="ARBA" id="ARBA00022777"/>
    </source>
</evidence>
<dbReference type="SUPFAM" id="SSF56112">
    <property type="entry name" value="Protein kinase-like (PK-like)"/>
    <property type="match status" value="1"/>
</dbReference>
<evidence type="ECO:0000256" key="3">
    <source>
        <dbReference type="ARBA" id="ARBA00022574"/>
    </source>
</evidence>
<keyword evidence="13" id="KW-1185">Reference proteome</keyword>
<evidence type="ECO:0000256" key="6">
    <source>
        <dbReference type="ARBA" id="ARBA00022741"/>
    </source>
</evidence>
<feature type="repeat" description="WD" evidence="10">
    <location>
        <begin position="1140"/>
        <end position="1181"/>
    </location>
</feature>
<dbReference type="EMBL" id="JASJQH010000007">
    <property type="protein sequence ID" value="KAK9768735.1"/>
    <property type="molecule type" value="Genomic_DNA"/>
</dbReference>
<dbReference type="InterPro" id="IPR011989">
    <property type="entry name" value="ARM-like"/>
</dbReference>
<dbReference type="InterPro" id="IPR011009">
    <property type="entry name" value="Kinase-like_dom_sf"/>
</dbReference>
<evidence type="ECO:0000313" key="13">
    <source>
        <dbReference type="Proteomes" id="UP001479436"/>
    </source>
</evidence>
<dbReference type="Proteomes" id="UP001479436">
    <property type="component" value="Unassembled WGS sequence"/>
</dbReference>
<dbReference type="InterPro" id="IPR000719">
    <property type="entry name" value="Prot_kinase_dom"/>
</dbReference>
<dbReference type="SUPFAM" id="SSF50978">
    <property type="entry name" value="WD40 repeat-like"/>
    <property type="match status" value="1"/>
</dbReference>
<dbReference type="SMART" id="SM00220">
    <property type="entry name" value="S_TKc"/>
    <property type="match status" value="1"/>
</dbReference>
<sequence>MGNNFSSTIPSTATAGIDNYVGEIGDIQYEKSLGSARFMKTIRGRHKEGSVVVKIFIKPYVGLSLDPYISQLRAERDRLLEIPNAFPYQRILETETAVYLIRQYFFSNLYDRISTRPFLDLIEKKWIAYQLLRTVADAHRDEIFHGDIKTENVLVTSWNWVLLSDYASFKPTYLPEDNPADFSFFFDTSSRRSCYLAPERFYKSGDGDVSTDPDDDDREHEGSLTPAMDVFALGCVIAELFLEGSPIFSFSQLLSYKRSEYDPLPKLEQVEDPHIRSLIKHMIQRDPTQRFTAERYLAEWRGKAFPQYFYSFLHQYLETVLESHSTIMSTTSDGSPNDADLRIERIYHDFDKIAYFLGFYESQAHSNTETAHLSSGKSRGRCYSRKVNSFLPIKYSIPNYDSASVYSETLKLSKDDNGAVIFLSLICSSVRNAMYPYSKLCALDMLLAISEHLSEEMKLDRVLPYIVSLLEDDISLVRGIAIRSLTKLLSTVETITPINSKIFTEYVFPHLSKFVDDEELFVRATYAACISSLAETALRFLELSQEFSNENRLPVETDGESDDAYEPTYDRALQDLQVLVQDQVTLLLIDTESSVNRALLTGMTKLCVFFGRQKTNDFLLSHMITYLNEPDSMLRSGFFEAVVGVCKFLGGRCLEEYILPLMIQALTDPEEYVIVKVLTSISSLAEEGLLGKEKTREIVTALIPLLYHPNVWIRYGVIRFIESGCNAISITDVWCFIYPIIEPYLKTDILAFTEEELVESARSEVNREIFEEVLVWANESPSFLRFENLDDAHERDSEIILYQLSIGLNDTDRSHFAKLLQLGLDMETLDKLLMMRNYLSKLARVKQSARAKLPENLISITCSEGDTVILKNLGVTPRTVFLSSLHPEAPPPRPEIHKRPLRSHLTAEDSARRLSISLTKRSHLIPDIQLSRTSSENSLETAFGSTRGYEHHHRPLASAPRNVVQPRKHDLSNLYLRNQSETSLHSVSILSTSISRSNSNRLPLPASPASKALAATSTTIDNVIATLEVPSTSYDENSSKDLAVETRMNNKNSSHENDFAPVPITPTSVSSYSWKQDGPGRTLKPLLQKKSLEAFPRPLSEFGSPIPSKRLVKNRMIFPRDISGTRTSPREFEGVLISNLTEHKSGINQICTSPDDRFFATCSDDGSIRIWDTSRFEKNATTKSRVMYHQGGKIKCMTFIENTYSLATGSDNGSIHIFKVNYQSSGNTPKYGKCRLIRKIHLKEEYPLHIDHLNLEQSSLLIYTTNKGNIYAYDLRQVQVAWVLRNPVNYGVITAMLCDPKRTWLMIGTNRGILTLWDLRFQILLRSWQHPSRLPIQKLKMFLGPMGVSRTSRYVLIVAGKNEVSLWDIEKLECKEVFMVRSMDDKRLMGPILETFQAQEIPNDESFLKVLLDSNTSSGFSTHHETSITNVISPLNCSCILTAGAGKIRFWDMEHPESSYIINGPLQENPPNFSKLIHDGITLHVETPARTRKSSTSSSNSRIRPVNLTHSYVKEEEFQRTTKASNVHIDNISDFKIGSYPYLMLISADRDGVIKVYR</sequence>
<dbReference type="PANTHER" id="PTHR17583">
    <property type="entry name" value="PHOSPHOINOSITIDE 3-KINASE REGULATORY SUBUNIT 4"/>
    <property type="match status" value="1"/>
</dbReference>
<reference evidence="12 13" key="1">
    <citation type="submission" date="2023-04" db="EMBL/GenBank/DDBJ databases">
        <title>Genome of Basidiobolus ranarum AG-B5.</title>
        <authorList>
            <person name="Stajich J.E."/>
            <person name="Carter-House D."/>
            <person name="Gryganskyi A."/>
        </authorList>
    </citation>
    <scope>NUCLEOTIDE SEQUENCE [LARGE SCALE GENOMIC DNA]</scope>
    <source>
        <strain evidence="12 13">AG-B5</strain>
    </source>
</reference>
<dbReference type="InterPro" id="IPR045162">
    <property type="entry name" value="Vps15-like"/>
</dbReference>
<evidence type="ECO:0000256" key="2">
    <source>
        <dbReference type="ARBA" id="ARBA00022527"/>
    </source>
</evidence>